<keyword evidence="4 6" id="KW-1133">Transmembrane helix</keyword>
<dbReference type="GO" id="GO:0005886">
    <property type="term" value="C:plasma membrane"/>
    <property type="evidence" value="ECO:0007669"/>
    <property type="project" value="UniProtKB-SubCell"/>
</dbReference>
<feature type="transmembrane region" description="Helical" evidence="6">
    <location>
        <begin position="706"/>
        <end position="728"/>
    </location>
</feature>
<reference evidence="9" key="2">
    <citation type="journal article" date="2021" name="PeerJ">
        <title>Extensive microbial diversity within the chicken gut microbiome revealed by metagenomics and culture.</title>
        <authorList>
            <person name="Gilroy R."/>
            <person name="Ravi A."/>
            <person name="Getino M."/>
            <person name="Pursley I."/>
            <person name="Horton D.L."/>
            <person name="Alikhan N.F."/>
            <person name="Baker D."/>
            <person name="Gharbi K."/>
            <person name="Hall N."/>
            <person name="Watson M."/>
            <person name="Adriaenssens E.M."/>
            <person name="Foster-Nyarko E."/>
            <person name="Jarju S."/>
            <person name="Secka A."/>
            <person name="Antonio M."/>
            <person name="Oren A."/>
            <person name="Chaudhuri R.R."/>
            <person name="La Ragione R."/>
            <person name="Hildebrand F."/>
            <person name="Pallen M.J."/>
        </authorList>
    </citation>
    <scope>NUCLEOTIDE SEQUENCE</scope>
    <source>
        <strain evidence="9">20514</strain>
    </source>
</reference>
<feature type="domain" description="MacB-like periplasmic core" evidence="8">
    <location>
        <begin position="17"/>
        <end position="224"/>
    </location>
</feature>
<evidence type="ECO:0000259" key="7">
    <source>
        <dbReference type="Pfam" id="PF02687"/>
    </source>
</evidence>
<gene>
    <name evidence="9" type="ORF">IAC29_05780</name>
</gene>
<evidence type="ECO:0000259" key="8">
    <source>
        <dbReference type="Pfam" id="PF12704"/>
    </source>
</evidence>
<dbReference type="GO" id="GO:0022857">
    <property type="term" value="F:transmembrane transporter activity"/>
    <property type="evidence" value="ECO:0007669"/>
    <property type="project" value="TreeGrafter"/>
</dbReference>
<dbReference type="InterPro" id="IPR025857">
    <property type="entry name" value="MacB_PCD"/>
</dbReference>
<feature type="transmembrane region" description="Helical" evidence="6">
    <location>
        <begin position="12"/>
        <end position="33"/>
    </location>
</feature>
<feature type="transmembrane region" description="Helical" evidence="6">
    <location>
        <begin position="332"/>
        <end position="349"/>
    </location>
</feature>
<dbReference type="PANTHER" id="PTHR30572:SF18">
    <property type="entry name" value="ABC-TYPE MACROLIDE FAMILY EXPORT SYSTEM PERMEASE COMPONENT 2"/>
    <property type="match status" value="1"/>
</dbReference>
<evidence type="ECO:0000256" key="5">
    <source>
        <dbReference type="ARBA" id="ARBA00023136"/>
    </source>
</evidence>
<keyword evidence="2" id="KW-1003">Cell membrane</keyword>
<feature type="transmembrane region" description="Helical" evidence="6">
    <location>
        <begin position="277"/>
        <end position="295"/>
    </location>
</feature>
<evidence type="ECO:0000256" key="1">
    <source>
        <dbReference type="ARBA" id="ARBA00004651"/>
    </source>
</evidence>
<feature type="transmembrane region" description="Helical" evidence="6">
    <location>
        <begin position="370"/>
        <end position="395"/>
    </location>
</feature>
<dbReference type="PANTHER" id="PTHR30572">
    <property type="entry name" value="MEMBRANE COMPONENT OF TRANSPORTER-RELATED"/>
    <property type="match status" value="1"/>
</dbReference>
<protein>
    <submittedName>
        <fullName evidence="9">ABC transporter permease</fullName>
    </submittedName>
</protein>
<dbReference type="Pfam" id="PF12704">
    <property type="entry name" value="MacB_PCD"/>
    <property type="match status" value="1"/>
</dbReference>
<sequence length="777" mass="86921">MLRNFFSVIRHFKTAFLLNLLGMAVAFTAFMMIMMQVKFDTGFDTCYEDAESIFRLDTYDGDGFQAPAPRPLARMFIASSPDMDSGCITSVSHDMKTWYVGDGDRRTGFYEKSLEVSPGMPEVFRFRMTEGDLHSLEAPGSAVIPESMARRMFGDAPATGNMLMTTTEGNTGRTITGVYRDFPRNASVQNVIYLSMDPEENFDNWQNWNYYCYVRLRDPSVAGDITREFVERYEVMLFGERKHNPDDLPLELHSLTGLHFRSDIYFDMLPKTSRNTVYLLVSIAVIILLISGINFTNFSTALTPMRIHGINTRKILGSTDASIRGGIVSEGIMASVAAFAISLLLLYAVKGSPAAGLLDSGIDLRENAGIIAASACIAVLFGVLSGLYPAFYVTSISPAIALKGNFGLSPSGKRIRTILVGVQFTASFILIITASFIYMQNRFMLKAPLGFDKDCIISTDINGNIRKNLDAFSGEIRKIAGVEDIAFTQLNIGVADFYPTWIRSYKDERISFSCISVSYNFLDVMGIEMSGGRDFREDDLQAEDARYIFNETARKQYGMEAGDRMDNGEITGFVSDINFTSMRKSVTPMAFLLYPEKNLSCAVIKVSSGTDLREARQEIEECLDRFDPEFPFEVVFYDTMLEYTYQKERRTGSLITLFSLVAIFITITGVFSLVVFDCQYRRKETAVRKVLGATAGEITRLFCRSYAILLCICFLVGAPTACIITARWLEGFAYRIGMQWWVFVAAFAAVSAVTLLTVIWQSGRTANENPVNNLRNE</sequence>
<evidence type="ECO:0000256" key="6">
    <source>
        <dbReference type="SAM" id="Phobius"/>
    </source>
</evidence>
<evidence type="ECO:0000256" key="4">
    <source>
        <dbReference type="ARBA" id="ARBA00022989"/>
    </source>
</evidence>
<evidence type="ECO:0000313" key="10">
    <source>
        <dbReference type="Proteomes" id="UP000810252"/>
    </source>
</evidence>
<feature type="transmembrane region" description="Helical" evidence="6">
    <location>
        <begin position="415"/>
        <end position="439"/>
    </location>
</feature>
<reference evidence="9" key="1">
    <citation type="submission" date="2020-10" db="EMBL/GenBank/DDBJ databases">
        <authorList>
            <person name="Gilroy R."/>
        </authorList>
    </citation>
    <scope>NUCLEOTIDE SEQUENCE</scope>
    <source>
        <strain evidence="9">20514</strain>
    </source>
</reference>
<keyword evidence="5 6" id="KW-0472">Membrane</keyword>
<feature type="transmembrane region" description="Helical" evidence="6">
    <location>
        <begin position="654"/>
        <end position="676"/>
    </location>
</feature>
<comment type="caution">
    <text evidence="9">The sequence shown here is derived from an EMBL/GenBank/DDBJ whole genome shotgun (WGS) entry which is preliminary data.</text>
</comment>
<evidence type="ECO:0000313" key="9">
    <source>
        <dbReference type="EMBL" id="MBO8448762.1"/>
    </source>
</evidence>
<dbReference type="InterPro" id="IPR050250">
    <property type="entry name" value="Macrolide_Exporter_MacB"/>
</dbReference>
<dbReference type="Proteomes" id="UP000810252">
    <property type="component" value="Unassembled WGS sequence"/>
</dbReference>
<feature type="domain" description="ABC3 transporter permease C-terminal" evidence="7">
    <location>
        <begin position="657"/>
        <end position="770"/>
    </location>
</feature>
<accession>A0A9D9EKF7</accession>
<evidence type="ECO:0000256" key="3">
    <source>
        <dbReference type="ARBA" id="ARBA00022692"/>
    </source>
</evidence>
<keyword evidence="3 6" id="KW-0812">Transmembrane</keyword>
<comment type="subcellular location">
    <subcellularLocation>
        <location evidence="1">Cell membrane</location>
        <topology evidence="1">Multi-pass membrane protein</topology>
    </subcellularLocation>
</comment>
<dbReference type="EMBL" id="JADIMQ010000081">
    <property type="protein sequence ID" value="MBO8448762.1"/>
    <property type="molecule type" value="Genomic_DNA"/>
</dbReference>
<dbReference type="Pfam" id="PF02687">
    <property type="entry name" value="FtsX"/>
    <property type="match status" value="2"/>
</dbReference>
<organism evidence="9 10">
    <name type="scientific">Candidatus Cryptobacteroides merdigallinarum</name>
    <dbReference type="NCBI Taxonomy" id="2840770"/>
    <lineage>
        <taxon>Bacteria</taxon>
        <taxon>Pseudomonadati</taxon>
        <taxon>Bacteroidota</taxon>
        <taxon>Bacteroidia</taxon>
        <taxon>Bacteroidales</taxon>
        <taxon>Candidatus Cryptobacteroides</taxon>
    </lineage>
</organism>
<proteinExistence type="predicted"/>
<feature type="transmembrane region" description="Helical" evidence="6">
    <location>
        <begin position="740"/>
        <end position="760"/>
    </location>
</feature>
<dbReference type="AlphaFoldDB" id="A0A9D9EKF7"/>
<feature type="domain" description="ABC3 transporter permease C-terminal" evidence="7">
    <location>
        <begin position="282"/>
        <end position="398"/>
    </location>
</feature>
<evidence type="ECO:0000256" key="2">
    <source>
        <dbReference type="ARBA" id="ARBA00022475"/>
    </source>
</evidence>
<dbReference type="InterPro" id="IPR003838">
    <property type="entry name" value="ABC3_permease_C"/>
</dbReference>
<name>A0A9D9EKF7_9BACT</name>